<name>A0A0F5VAC2_9GAMM</name>
<reference evidence="1 2" key="1">
    <citation type="submission" date="2014-12" db="EMBL/GenBank/DDBJ databases">
        <title>Mercury Reductase activity and rhizosphere competence traits in the genome of root associated Photobacterium halotolerans MELD1.</title>
        <authorList>
            <person name="Mathew D.C."/>
            <person name="Huang C.-C."/>
        </authorList>
    </citation>
    <scope>NUCLEOTIDE SEQUENCE [LARGE SCALE GENOMIC DNA]</scope>
    <source>
        <strain evidence="1 2">MELD1</strain>
    </source>
</reference>
<protein>
    <submittedName>
        <fullName evidence="1">Uncharacterized protein</fullName>
    </submittedName>
</protein>
<dbReference type="PATRIC" id="fig|265726.11.peg.1209"/>
<dbReference type="EMBL" id="JWYV01000013">
    <property type="protein sequence ID" value="KKC99105.1"/>
    <property type="molecule type" value="Genomic_DNA"/>
</dbReference>
<gene>
    <name evidence="1" type="ORF">KY46_14800</name>
</gene>
<sequence>MDNFSSDLITCLKLFGKGESDIKGYKNYTRLYHDLGIYGDEAYEFISILETSFGVDLSSFVFESYFPMEFPGDTQLQRVFYWVFPCFIKKKEKTTNL</sequence>
<dbReference type="Proteomes" id="UP000033633">
    <property type="component" value="Unassembled WGS sequence"/>
</dbReference>
<proteinExistence type="predicted"/>
<comment type="caution">
    <text evidence="1">The sequence shown here is derived from an EMBL/GenBank/DDBJ whole genome shotgun (WGS) entry which is preliminary data.</text>
</comment>
<dbReference type="OrthoDB" id="8911505at2"/>
<evidence type="ECO:0000313" key="2">
    <source>
        <dbReference type="Proteomes" id="UP000033633"/>
    </source>
</evidence>
<organism evidence="1 2">
    <name type="scientific">Photobacterium halotolerans</name>
    <dbReference type="NCBI Taxonomy" id="265726"/>
    <lineage>
        <taxon>Bacteria</taxon>
        <taxon>Pseudomonadati</taxon>
        <taxon>Pseudomonadota</taxon>
        <taxon>Gammaproteobacteria</taxon>
        <taxon>Vibrionales</taxon>
        <taxon>Vibrionaceae</taxon>
        <taxon>Photobacterium</taxon>
    </lineage>
</organism>
<accession>A0A0F5VAC2</accession>
<dbReference type="AlphaFoldDB" id="A0A0F5VAC2"/>
<evidence type="ECO:0000313" key="1">
    <source>
        <dbReference type="EMBL" id="KKC99105.1"/>
    </source>
</evidence>
<keyword evidence="2" id="KW-1185">Reference proteome</keyword>